<evidence type="ECO:0000313" key="2">
    <source>
        <dbReference type="EMBL" id="MFC4866580.1"/>
    </source>
</evidence>
<dbReference type="EMBL" id="JBHSIY010000006">
    <property type="protein sequence ID" value="MFC4866580.1"/>
    <property type="molecule type" value="Genomic_DNA"/>
</dbReference>
<gene>
    <name evidence="2" type="ORF">ACFPCZ_08055</name>
</gene>
<dbReference type="RefSeq" id="WP_344140437.1">
    <property type="nucleotide sequence ID" value="NZ_BAAAQI010000001.1"/>
</dbReference>
<protein>
    <submittedName>
        <fullName evidence="2">Uncharacterized protein</fullName>
    </submittedName>
</protein>
<proteinExistence type="predicted"/>
<sequence length="56" mass="6023">MALRGGTRTRTPSRSKAGGLPPADPRALRWAAWSPGSAMVALIPRRRSSARLARLL</sequence>
<evidence type="ECO:0000313" key="3">
    <source>
        <dbReference type="Proteomes" id="UP001595858"/>
    </source>
</evidence>
<organism evidence="2 3">
    <name type="scientific">Streptomonospora arabica</name>
    <dbReference type="NCBI Taxonomy" id="412417"/>
    <lineage>
        <taxon>Bacteria</taxon>
        <taxon>Bacillati</taxon>
        <taxon>Actinomycetota</taxon>
        <taxon>Actinomycetes</taxon>
        <taxon>Streptosporangiales</taxon>
        <taxon>Nocardiopsidaceae</taxon>
        <taxon>Streptomonospora</taxon>
    </lineage>
</organism>
<reference evidence="3" key="1">
    <citation type="journal article" date="2019" name="Int. J. Syst. Evol. Microbiol.">
        <title>The Global Catalogue of Microorganisms (GCM) 10K type strain sequencing project: providing services to taxonomists for standard genome sequencing and annotation.</title>
        <authorList>
            <consortium name="The Broad Institute Genomics Platform"/>
            <consortium name="The Broad Institute Genome Sequencing Center for Infectious Disease"/>
            <person name="Wu L."/>
            <person name="Ma J."/>
        </authorList>
    </citation>
    <scope>NUCLEOTIDE SEQUENCE [LARGE SCALE GENOMIC DNA]</scope>
    <source>
        <strain evidence="3">CGMCC 4.7304</strain>
    </source>
</reference>
<feature type="compositionally biased region" description="Low complexity" evidence="1">
    <location>
        <begin position="1"/>
        <end position="10"/>
    </location>
</feature>
<accession>A0ABV9SMD8</accession>
<name>A0ABV9SMD8_9ACTN</name>
<dbReference type="Proteomes" id="UP001595858">
    <property type="component" value="Unassembled WGS sequence"/>
</dbReference>
<evidence type="ECO:0000256" key="1">
    <source>
        <dbReference type="SAM" id="MobiDB-lite"/>
    </source>
</evidence>
<keyword evidence="3" id="KW-1185">Reference proteome</keyword>
<comment type="caution">
    <text evidence="2">The sequence shown here is derived from an EMBL/GenBank/DDBJ whole genome shotgun (WGS) entry which is preliminary data.</text>
</comment>
<feature type="region of interest" description="Disordered" evidence="1">
    <location>
        <begin position="1"/>
        <end position="25"/>
    </location>
</feature>